<dbReference type="Gene3D" id="3.40.960.10">
    <property type="entry name" value="VSR Endonuclease"/>
    <property type="match status" value="1"/>
</dbReference>
<dbReference type="GO" id="GO:0004519">
    <property type="term" value="F:endonuclease activity"/>
    <property type="evidence" value="ECO:0007669"/>
    <property type="project" value="UniProtKB-KW"/>
</dbReference>
<organism evidence="1">
    <name type="scientific">Mammaliicoccus phage MSShimriz1</name>
    <dbReference type="NCBI Taxonomy" id="3230127"/>
    <lineage>
        <taxon>Viruses</taxon>
    </lineage>
</organism>
<sequence length="343" mass="40796">MKYYNENDIYYSETATGIVNYIDLSNLPKRGKSFDWKNTNHQAPFRYLDNEGTLHIKFSPSESKTPLVELTYQDVTFTMQANNLKRVKLNYLTTQNKRYTMQDHKVGDIVKGCEILAIKKNNEKYIYLLYNIKEEVYGTLSNQELKTFITDSYVPHSTVPQSKMLYHHKHIHQYVNNREDLFNHRYTSRKRISTTCPNCLKEKKVRVVDLVQDSYTCTCRKSYSSFGERVTQAYLDILNVPYVREHKFKDLGLKRFDFYLPDSNTVVEVHGIQHYQEVTGYMSHKITKESDILKKQYCKDNDITYIEVDARKSTFKHIIRSLNQYTYIDPELIKNRYREVYSK</sequence>
<name>A0AAU8GVH3_9VIRU</name>
<reference evidence="1" key="1">
    <citation type="submission" date="2024-06" db="EMBL/GenBank/DDBJ databases">
        <authorList>
            <person name="Ashkenazi R."/>
            <person name="Lipszyc R.R."/>
            <person name="Braunstein R."/>
            <person name="Yerushalmy O."/>
            <person name="Alkalay-Oren S."/>
            <person name="Coppenhagn-Glazer S."/>
            <person name="Hazan R."/>
        </authorList>
    </citation>
    <scope>NUCLEOTIDE SEQUENCE</scope>
</reference>
<keyword evidence="1" id="KW-0378">Hydrolase</keyword>
<accession>A0AAU8GVH3</accession>
<protein>
    <submittedName>
        <fullName evidence="1">Homing endonuclease</fullName>
    </submittedName>
</protein>
<evidence type="ECO:0000313" key="1">
    <source>
        <dbReference type="EMBL" id="XCH45220.1"/>
    </source>
</evidence>
<keyword evidence="1" id="KW-0255">Endonuclease</keyword>
<dbReference type="EMBL" id="PP931174">
    <property type="protein sequence ID" value="XCH45220.1"/>
    <property type="molecule type" value="Genomic_DNA"/>
</dbReference>
<keyword evidence="1" id="KW-0540">Nuclease</keyword>
<proteinExistence type="predicted"/>